<dbReference type="Proteomes" id="UP000030475">
    <property type="component" value="Unassembled WGS sequence"/>
</dbReference>
<reference evidence="2 3" key="1">
    <citation type="submission" date="2014-08" db="EMBL/GenBank/DDBJ databases">
        <authorList>
            <person name="Bunnell A."/>
            <person name="Chain P.S."/>
            <person name="Chertkov O."/>
            <person name="Currie B.J."/>
            <person name="Daligault H.E."/>
            <person name="Davenport K.W."/>
            <person name="Davis C."/>
            <person name="Gleasner C.D."/>
            <person name="Johnson S.L."/>
            <person name="Kaestli M."/>
            <person name="Koren S."/>
            <person name="Kunde Y.A."/>
            <person name="Mayo M."/>
            <person name="McMurry K.K."/>
            <person name="Price E.P."/>
            <person name="Reitenga K.G."/>
            <person name="Robison R."/>
            <person name="Rosovitz M.J."/>
            <person name="Sarovich D.S."/>
            <person name="Teshima H."/>
        </authorList>
    </citation>
    <scope>NUCLEOTIDE SEQUENCE [LARGE SCALE GENOMIC DNA]</scope>
    <source>
        <strain evidence="2 3">MSHR44</strain>
    </source>
</reference>
<name>A0AA40JAX6_BURPE</name>
<dbReference type="AlphaFoldDB" id="A0AA40JAX6"/>
<dbReference type="EMBL" id="JQIM01000010">
    <property type="protein sequence ID" value="KGX07118.1"/>
    <property type="molecule type" value="Genomic_DNA"/>
</dbReference>
<protein>
    <submittedName>
        <fullName evidence="2">Membrane protein</fullName>
    </submittedName>
</protein>
<accession>A0AA40JAX6</accession>
<feature type="transmembrane region" description="Helical" evidence="1">
    <location>
        <begin position="33"/>
        <end position="51"/>
    </location>
</feature>
<keyword evidence="1" id="KW-0812">Transmembrane</keyword>
<proteinExistence type="predicted"/>
<keyword evidence="1" id="KW-0472">Membrane</keyword>
<dbReference type="RefSeq" id="WP_004543938.1">
    <property type="nucleotide sequence ID" value="NZ_CGFB01000009.1"/>
</dbReference>
<organism evidence="2 3">
    <name type="scientific">Burkholderia pseudomallei</name>
    <name type="common">Pseudomonas pseudomallei</name>
    <dbReference type="NCBI Taxonomy" id="28450"/>
    <lineage>
        <taxon>Bacteria</taxon>
        <taxon>Pseudomonadati</taxon>
        <taxon>Pseudomonadota</taxon>
        <taxon>Betaproteobacteria</taxon>
        <taxon>Burkholderiales</taxon>
        <taxon>Burkholderiaceae</taxon>
        <taxon>Burkholderia</taxon>
        <taxon>pseudomallei group</taxon>
    </lineage>
</organism>
<gene>
    <name evidence="2" type="ORF">Y036_1634</name>
</gene>
<evidence type="ECO:0000313" key="3">
    <source>
        <dbReference type="Proteomes" id="UP000030475"/>
    </source>
</evidence>
<keyword evidence="1" id="KW-1133">Transmembrane helix</keyword>
<evidence type="ECO:0000256" key="1">
    <source>
        <dbReference type="SAM" id="Phobius"/>
    </source>
</evidence>
<evidence type="ECO:0000313" key="2">
    <source>
        <dbReference type="EMBL" id="KGX07118.1"/>
    </source>
</evidence>
<sequence length="52" mass="5815">MDKTLDILKTEAEIAKLMAETQKLNLEARWMPFVWSGSIIAVAIAVAKYFAS</sequence>
<dbReference type="GeneID" id="60552675"/>
<comment type="caution">
    <text evidence="2">The sequence shown here is derived from an EMBL/GenBank/DDBJ whole genome shotgun (WGS) entry which is preliminary data.</text>
</comment>